<evidence type="ECO:0000256" key="1">
    <source>
        <dbReference type="SAM" id="MobiDB-lite"/>
    </source>
</evidence>
<dbReference type="InterPro" id="IPR000415">
    <property type="entry name" value="Nitroreductase-like"/>
</dbReference>
<feature type="compositionally biased region" description="Low complexity" evidence="1">
    <location>
        <begin position="499"/>
        <end position="511"/>
    </location>
</feature>
<comment type="caution">
    <text evidence="2">The sequence shown here is derived from an EMBL/GenBank/DDBJ whole genome shotgun (WGS) entry which is preliminary data.</text>
</comment>
<reference evidence="2" key="2">
    <citation type="submission" date="2020-09" db="EMBL/GenBank/DDBJ databases">
        <authorList>
            <person name="Sun Q."/>
            <person name="Ohkuma M."/>
        </authorList>
    </citation>
    <scope>NUCLEOTIDE SEQUENCE</scope>
    <source>
        <strain evidence="2">JCM 4988</strain>
    </source>
</reference>
<dbReference type="GO" id="GO:0016491">
    <property type="term" value="F:oxidoreductase activity"/>
    <property type="evidence" value="ECO:0007669"/>
    <property type="project" value="InterPro"/>
</dbReference>
<name>A0A918QMT6_9ACTN</name>
<evidence type="ECO:0008006" key="4">
    <source>
        <dbReference type="Google" id="ProtNLM"/>
    </source>
</evidence>
<accession>A0A918QMT6</accession>
<feature type="compositionally biased region" description="Basic and acidic residues" evidence="1">
    <location>
        <begin position="410"/>
        <end position="424"/>
    </location>
</feature>
<dbReference type="Gene3D" id="3.40.109.10">
    <property type="entry name" value="NADH Oxidase"/>
    <property type="match status" value="2"/>
</dbReference>
<dbReference type="Proteomes" id="UP000630936">
    <property type="component" value="Unassembled WGS sequence"/>
</dbReference>
<reference evidence="2" key="1">
    <citation type="journal article" date="2014" name="Int. J. Syst. Evol. Microbiol.">
        <title>Complete genome sequence of Corynebacterium casei LMG S-19264T (=DSM 44701T), isolated from a smear-ripened cheese.</title>
        <authorList>
            <consortium name="US DOE Joint Genome Institute (JGI-PGF)"/>
            <person name="Walter F."/>
            <person name="Albersmeier A."/>
            <person name="Kalinowski J."/>
            <person name="Ruckert C."/>
        </authorList>
    </citation>
    <scope>NUCLEOTIDE SEQUENCE</scope>
    <source>
        <strain evidence="2">JCM 4988</strain>
    </source>
</reference>
<dbReference type="EMBL" id="BMWG01000030">
    <property type="protein sequence ID" value="GGZ60360.1"/>
    <property type="molecule type" value="Genomic_DNA"/>
</dbReference>
<dbReference type="RefSeq" id="WP_190126656.1">
    <property type="nucleotide sequence ID" value="NZ_BMWG01000030.1"/>
</dbReference>
<proteinExistence type="predicted"/>
<evidence type="ECO:0000313" key="3">
    <source>
        <dbReference type="Proteomes" id="UP000630936"/>
    </source>
</evidence>
<keyword evidence="3" id="KW-1185">Reference proteome</keyword>
<feature type="compositionally biased region" description="Low complexity" evidence="1">
    <location>
        <begin position="534"/>
        <end position="568"/>
    </location>
</feature>
<evidence type="ECO:0000313" key="2">
    <source>
        <dbReference type="EMBL" id="GGZ60360.1"/>
    </source>
</evidence>
<sequence>MPSSPLRRALARARSAELPGPVFTAAAFGAVPARPGGPIAVPPALDRPLALSLAGDRLRPVPSAGALHPVEPRLLLGEGHPYGIAPGHYAYDPRRHRLHRLGPAPDPAPRNAFLVLGARPERTVSHYGHRGWPLVLLDVGHAAAGVLAAWPGPEPVEATLGVGPVEGMDFPLAGVRLAGGGGTGEWAGSGAPPEPPAAGVPADLAEARRVLGELARAEDGGWSAPGPGRTDPAPLLRRRSADPARIGSGAPPPDPAALLRVLQAAESACRSQGPRWCLAVGGTRPGLLRAERGTAATLATGHVLPTLAAWAAGQGWIAGAGAVLLAYGCPSDAAPGRVRRDHLLAGYGVGHAQIEATALGLASRPVGSWQHADLGAALGGEPGREWILHGLALGSASEAPPARRASPGHRRWECPRRGQEEDLQVRTPSPAGVPPAGEGGGPSALLSVADGLLGPAARAGVTPVEPGGGPPALSLVADGLLGPAARAAVPPAEPGGGPPACRLSSSAALRARPGRPPVLSSVAHGPPGPGGRVGVPPAEPGGRTPPACRLSSSAALRARPGRPPALSSVAHGPPGLAAGSGSTPTASTLPLGFAREGVPPAPPCDPGEHRTPPDPPPGPRGLGGPSPRADDATSKTLPLGLARVGVPPAGPEECPRPPPRDPGALPLGLRPRENPLPGEARAQHRTPP</sequence>
<gene>
    <name evidence="2" type="ORF">GCM10010387_62570</name>
</gene>
<protein>
    <recommendedName>
        <fullName evidence="4">Nitroreductase</fullName>
    </recommendedName>
</protein>
<organism evidence="2 3">
    <name type="scientific">Streptomyces inusitatus</name>
    <dbReference type="NCBI Taxonomy" id="68221"/>
    <lineage>
        <taxon>Bacteria</taxon>
        <taxon>Bacillati</taxon>
        <taxon>Actinomycetota</taxon>
        <taxon>Actinomycetes</taxon>
        <taxon>Kitasatosporales</taxon>
        <taxon>Streptomycetaceae</taxon>
        <taxon>Streptomyces</taxon>
    </lineage>
</organism>
<dbReference type="AlphaFoldDB" id="A0A918QMT6"/>
<dbReference type="SUPFAM" id="SSF55469">
    <property type="entry name" value="FMN-dependent nitroreductase-like"/>
    <property type="match status" value="1"/>
</dbReference>
<feature type="region of interest" description="Disordered" evidence="1">
    <location>
        <begin position="216"/>
        <end position="236"/>
    </location>
</feature>
<feature type="region of interest" description="Disordered" evidence="1">
    <location>
        <begin position="397"/>
        <end position="447"/>
    </location>
</feature>
<feature type="region of interest" description="Disordered" evidence="1">
    <location>
        <begin position="487"/>
        <end position="688"/>
    </location>
</feature>